<evidence type="ECO:0000313" key="6">
    <source>
        <dbReference type="EnsemblMetazoa" id="GMOY002019-PA"/>
    </source>
</evidence>
<feature type="compositionally biased region" description="Polar residues" evidence="5">
    <location>
        <begin position="113"/>
        <end position="128"/>
    </location>
</feature>
<dbReference type="EMBL" id="CCAG010001987">
    <property type="status" value="NOT_ANNOTATED_CDS"/>
    <property type="molecule type" value="Genomic_DNA"/>
</dbReference>
<dbReference type="EnsemblMetazoa" id="GMOY002019-RA">
    <property type="protein sequence ID" value="GMOY002019-PA"/>
    <property type="gene ID" value="GMOY002019"/>
</dbReference>
<protein>
    <submittedName>
        <fullName evidence="6">Uncharacterized protein</fullName>
    </submittedName>
</protein>
<keyword evidence="3" id="KW-0539">Nucleus</keyword>
<accession>A0A1B0FEI6</accession>
<evidence type="ECO:0000256" key="2">
    <source>
        <dbReference type="ARBA" id="ARBA00022473"/>
    </source>
</evidence>
<dbReference type="Proteomes" id="UP000092444">
    <property type="component" value="Unassembled WGS sequence"/>
</dbReference>
<keyword evidence="2" id="KW-0217">Developmental protein</keyword>
<dbReference type="STRING" id="37546.A0A1B0FEI6"/>
<evidence type="ECO:0000313" key="7">
    <source>
        <dbReference type="Proteomes" id="UP000092444"/>
    </source>
</evidence>
<feature type="region of interest" description="Disordered" evidence="5">
    <location>
        <begin position="112"/>
        <end position="144"/>
    </location>
</feature>
<dbReference type="PhylomeDB" id="A0A1B0FEI6"/>
<dbReference type="PANTHER" id="PTHR12972:SF0">
    <property type="entry name" value="PROTEIN DOWNSTREAM NEIGHBOR OF SON"/>
    <property type="match status" value="1"/>
</dbReference>
<organism evidence="6 7">
    <name type="scientific">Glossina morsitans morsitans</name>
    <name type="common">Savannah tsetse fly</name>
    <dbReference type="NCBI Taxonomy" id="37546"/>
    <lineage>
        <taxon>Eukaryota</taxon>
        <taxon>Metazoa</taxon>
        <taxon>Ecdysozoa</taxon>
        <taxon>Arthropoda</taxon>
        <taxon>Hexapoda</taxon>
        <taxon>Insecta</taxon>
        <taxon>Pterygota</taxon>
        <taxon>Neoptera</taxon>
        <taxon>Endopterygota</taxon>
        <taxon>Diptera</taxon>
        <taxon>Brachycera</taxon>
        <taxon>Muscomorpha</taxon>
        <taxon>Hippoboscoidea</taxon>
        <taxon>Glossinidae</taxon>
        <taxon>Glossina</taxon>
    </lineage>
</organism>
<evidence type="ECO:0000256" key="4">
    <source>
        <dbReference type="ARBA" id="ARBA00025806"/>
    </source>
</evidence>
<dbReference type="GO" id="GO:0005634">
    <property type="term" value="C:nucleus"/>
    <property type="evidence" value="ECO:0007669"/>
    <property type="project" value="UniProtKB-SubCell"/>
</dbReference>
<comment type="subcellular location">
    <subcellularLocation>
        <location evidence="1">Nucleus</location>
    </subcellularLocation>
</comment>
<dbReference type="AlphaFoldDB" id="A0A1B0FEI6"/>
<dbReference type="GO" id="GO:0033260">
    <property type="term" value="P:nuclear DNA replication"/>
    <property type="evidence" value="ECO:0007669"/>
    <property type="project" value="TreeGrafter"/>
</dbReference>
<evidence type="ECO:0000256" key="5">
    <source>
        <dbReference type="SAM" id="MobiDB-lite"/>
    </source>
</evidence>
<dbReference type="InterPro" id="IPR024861">
    <property type="entry name" value="Donson"/>
</dbReference>
<evidence type="ECO:0000256" key="1">
    <source>
        <dbReference type="ARBA" id="ARBA00004123"/>
    </source>
</evidence>
<reference evidence="6" key="1">
    <citation type="submission" date="2020-05" db="UniProtKB">
        <authorList>
            <consortium name="EnsemblMetazoa"/>
        </authorList>
    </citation>
    <scope>IDENTIFICATION</scope>
    <source>
        <strain evidence="6">Yale</strain>
    </source>
</reference>
<comment type="similarity">
    <text evidence="4">Belongs to the DONSON family.</text>
</comment>
<dbReference type="VEuPathDB" id="VectorBase:GMOY002019"/>
<keyword evidence="7" id="KW-1185">Reference proteome</keyword>
<dbReference type="PRINTS" id="PR02064">
    <property type="entry name" value="DONSON"/>
</dbReference>
<evidence type="ECO:0000256" key="3">
    <source>
        <dbReference type="ARBA" id="ARBA00023242"/>
    </source>
</evidence>
<name>A0A1B0FEI6_GLOMM</name>
<proteinExistence type="inferred from homology"/>
<sequence>MDDIISWQHPHIPWMTLFPRNSRDNTRITLGEKERSALSEDWNYSFKGLFQLLKARQCAYFYLCGNTFTVLFRAVEGRTEIHAFMSPTTHGLLQSLRQEGIEFSMPLKKDKTCSQLKPDSSDSTQLETEINKEEGSCNTDSEEEEEEEEWLERLEVDVKDIQKIQSAHERKFKSQEMSEDFSDNSLMFIEGAECQGFFSFLLNAKSTIGTVGRLAGVPPILLAPVAFPKATMQYLNTRSSKYVWTG</sequence>
<dbReference type="PANTHER" id="PTHR12972">
    <property type="entry name" value="DOWNSTREAM NEIGHBOR OF SON"/>
    <property type="match status" value="1"/>
</dbReference>